<dbReference type="RefSeq" id="WP_011822066.1">
    <property type="nucleotide sequence ID" value="NC_008818.1"/>
</dbReference>
<accession>A2BL87</accession>
<dbReference type="HOGENOM" id="CLU_184178_0_0_2"/>
<keyword evidence="2" id="KW-1185">Reference proteome</keyword>
<dbReference type="Proteomes" id="UP000002593">
    <property type="component" value="Chromosome"/>
</dbReference>
<dbReference type="EnsemblBacteria" id="ABM80748">
    <property type="protein sequence ID" value="ABM80748"/>
    <property type="gene ID" value="Hbut_0899"/>
</dbReference>
<evidence type="ECO:0000313" key="1">
    <source>
        <dbReference type="EMBL" id="ABM80748.1"/>
    </source>
</evidence>
<reference evidence="1 2" key="1">
    <citation type="journal article" date="2007" name="Archaea">
        <title>The genome of Hyperthermus butylicus: a sulfur-reducing, peptide fermenting, neutrophilic Crenarchaeote growing up to 108 degrees C.</title>
        <authorList>
            <person name="Brugger K."/>
            <person name="Chen L."/>
            <person name="Stark M."/>
            <person name="Zibat A."/>
            <person name="Redder P."/>
            <person name="Ruepp A."/>
            <person name="Awayez M."/>
            <person name="She Q."/>
            <person name="Garrett R.A."/>
            <person name="Klenk H.P."/>
        </authorList>
    </citation>
    <scope>NUCLEOTIDE SEQUENCE [LARGE SCALE GENOMIC DNA]</scope>
    <source>
        <strain evidence="2">DSM 5456 / JCM 9403 / PLM1-5</strain>
    </source>
</reference>
<dbReference type="eggNOG" id="arCOG04059">
    <property type="taxonomic scope" value="Archaea"/>
</dbReference>
<dbReference type="STRING" id="415426.Hbut_0899"/>
<dbReference type="GeneID" id="4782759"/>
<dbReference type="KEGG" id="hbu:Hbut_0899"/>
<dbReference type="OrthoDB" id="14842at2157"/>
<name>A2BL87_HYPBU</name>
<dbReference type="AlphaFoldDB" id="A2BL87"/>
<protein>
    <submittedName>
        <fullName evidence="1">Uncharacterized protein</fullName>
    </submittedName>
</protein>
<evidence type="ECO:0000313" key="2">
    <source>
        <dbReference type="Proteomes" id="UP000002593"/>
    </source>
</evidence>
<proteinExistence type="predicted"/>
<gene>
    <name evidence="1" type="ordered locus">Hbut_0899</name>
</gene>
<organism evidence="1 2">
    <name type="scientific">Hyperthermus butylicus (strain DSM 5456 / JCM 9403 / PLM1-5)</name>
    <dbReference type="NCBI Taxonomy" id="415426"/>
    <lineage>
        <taxon>Archaea</taxon>
        <taxon>Thermoproteota</taxon>
        <taxon>Thermoprotei</taxon>
        <taxon>Desulfurococcales</taxon>
        <taxon>Pyrodictiaceae</taxon>
        <taxon>Hyperthermus</taxon>
    </lineage>
</organism>
<sequence length="93" mass="11117">MSEKCREYIVVVGDKQIFLTPDVLEIVHRYIHRPMSLEELARSLGLDGWEEAYEFIKRIPAWIMWMPVSLWRLRLEKEGCLEFFESARSQGEQ</sequence>
<dbReference type="EMBL" id="CP000493">
    <property type="protein sequence ID" value="ABM80748.1"/>
    <property type="molecule type" value="Genomic_DNA"/>
</dbReference>